<name>A0ABV8SLU0_9GAMM</name>
<keyword evidence="4" id="KW-1185">Reference proteome</keyword>
<dbReference type="InterPro" id="IPR006860">
    <property type="entry name" value="FecR"/>
</dbReference>
<dbReference type="Gene3D" id="3.55.50.30">
    <property type="match status" value="1"/>
</dbReference>
<dbReference type="InterPro" id="IPR012373">
    <property type="entry name" value="Ferrdict_sens_TM"/>
</dbReference>
<accession>A0ABV8SLU0</accession>
<dbReference type="Gene3D" id="2.60.120.1440">
    <property type="match status" value="1"/>
</dbReference>
<evidence type="ECO:0000313" key="3">
    <source>
        <dbReference type="EMBL" id="MFC4308467.1"/>
    </source>
</evidence>
<dbReference type="InterPro" id="IPR032623">
    <property type="entry name" value="FecR_N"/>
</dbReference>
<dbReference type="Pfam" id="PF04773">
    <property type="entry name" value="FecR"/>
    <property type="match status" value="1"/>
</dbReference>
<dbReference type="PANTHER" id="PTHR30273:SF2">
    <property type="entry name" value="PROTEIN FECR"/>
    <property type="match status" value="1"/>
</dbReference>
<evidence type="ECO:0000259" key="2">
    <source>
        <dbReference type="Pfam" id="PF16220"/>
    </source>
</evidence>
<organism evidence="3 4">
    <name type="scientific">Steroidobacter flavus</name>
    <dbReference type="NCBI Taxonomy" id="1842136"/>
    <lineage>
        <taxon>Bacteria</taxon>
        <taxon>Pseudomonadati</taxon>
        <taxon>Pseudomonadota</taxon>
        <taxon>Gammaproteobacteria</taxon>
        <taxon>Steroidobacterales</taxon>
        <taxon>Steroidobacteraceae</taxon>
        <taxon>Steroidobacter</taxon>
    </lineage>
</organism>
<dbReference type="PANTHER" id="PTHR30273">
    <property type="entry name" value="PERIPLASMIC SIGNAL SENSOR AND SIGMA FACTOR ACTIVATOR FECR-RELATED"/>
    <property type="match status" value="1"/>
</dbReference>
<feature type="domain" description="FecR protein" evidence="1">
    <location>
        <begin position="111"/>
        <end position="202"/>
    </location>
</feature>
<reference evidence="4" key="1">
    <citation type="journal article" date="2019" name="Int. J. Syst. Evol. Microbiol.">
        <title>The Global Catalogue of Microorganisms (GCM) 10K type strain sequencing project: providing services to taxonomists for standard genome sequencing and annotation.</title>
        <authorList>
            <consortium name="The Broad Institute Genomics Platform"/>
            <consortium name="The Broad Institute Genome Sequencing Center for Infectious Disease"/>
            <person name="Wu L."/>
            <person name="Ma J."/>
        </authorList>
    </citation>
    <scope>NUCLEOTIDE SEQUENCE [LARGE SCALE GENOMIC DNA]</scope>
    <source>
        <strain evidence="4">CGMCC 1.10759</strain>
    </source>
</reference>
<dbReference type="PIRSF" id="PIRSF018266">
    <property type="entry name" value="FecR"/>
    <property type="match status" value="1"/>
</dbReference>
<dbReference type="EMBL" id="JBHSDU010000002">
    <property type="protein sequence ID" value="MFC4308467.1"/>
    <property type="molecule type" value="Genomic_DNA"/>
</dbReference>
<sequence length="320" mass="35425">MESREQSERAAAAWIARRDSGEWSEADATALNEWLAASPSHRVAYYRLNAAWQETGRLQALVGNANPQPVPKRPQLSDRQLRWRSLAAALVLAVGVSLIVFKATNVPRGTHATVVGGLQSVPMVDGSRILLNTNSQVSIALSEHERRVELKHGEAFFEVAKDPNRPFVVVAGDKRIIAVGTAFSVRREGDEMRLIVSEGTVRMETPSKHIKPPGPLSAGSVLRARHDDMLVQKEALADIERSLSWRNGVLTFRDTPLSTAVTEFNRYNTRPIVIEDDRVAALQIGGIFRATQPEAFVRLLSEGFPIQVVMEDERIVLRAN</sequence>
<evidence type="ECO:0000313" key="4">
    <source>
        <dbReference type="Proteomes" id="UP001595904"/>
    </source>
</evidence>
<proteinExistence type="predicted"/>
<evidence type="ECO:0000259" key="1">
    <source>
        <dbReference type="Pfam" id="PF04773"/>
    </source>
</evidence>
<feature type="domain" description="FecR N-terminal" evidence="2">
    <location>
        <begin position="9"/>
        <end position="48"/>
    </location>
</feature>
<comment type="caution">
    <text evidence="3">The sequence shown here is derived from an EMBL/GenBank/DDBJ whole genome shotgun (WGS) entry which is preliminary data.</text>
</comment>
<dbReference type="Pfam" id="PF16220">
    <property type="entry name" value="DUF4880"/>
    <property type="match status" value="1"/>
</dbReference>
<gene>
    <name evidence="3" type="ORF">ACFPN2_05175</name>
</gene>
<protein>
    <submittedName>
        <fullName evidence="3">FecR family protein</fullName>
    </submittedName>
</protein>
<dbReference type="Proteomes" id="UP001595904">
    <property type="component" value="Unassembled WGS sequence"/>
</dbReference>
<dbReference type="RefSeq" id="WP_380595558.1">
    <property type="nucleotide sequence ID" value="NZ_JBHSDU010000002.1"/>
</dbReference>